<keyword evidence="4 7" id="KW-0694">RNA-binding</keyword>
<dbReference type="Proteomes" id="UP001059824">
    <property type="component" value="Chromosome"/>
</dbReference>
<dbReference type="RefSeq" id="WP_260764042.1">
    <property type="nucleotide sequence ID" value="NZ_CP045921.1"/>
</dbReference>
<dbReference type="EC" id="3.1.1.29" evidence="1 7"/>
<comment type="subunit">
    <text evidence="7">Monomer.</text>
</comment>
<keyword evidence="11" id="KW-1185">Reference proteome</keyword>
<dbReference type="GO" id="GO:0000049">
    <property type="term" value="F:tRNA binding"/>
    <property type="evidence" value="ECO:0007669"/>
    <property type="project" value="UniProtKB-UniRule"/>
</dbReference>
<reference evidence="10" key="1">
    <citation type="journal article" date="2021" name="Nat. Microbiol.">
        <title>Cocultivation of an ultrasmall environmental parasitic bacterium with lytic ability against bacteria associated with wastewater foams.</title>
        <authorList>
            <person name="Batinovic S."/>
            <person name="Rose J.J.A."/>
            <person name="Ratcliffe J."/>
            <person name="Seviour R.J."/>
            <person name="Petrovski S."/>
        </authorList>
    </citation>
    <scope>NUCLEOTIDE SEQUENCE</scope>
    <source>
        <strain evidence="10">JR1</strain>
    </source>
</reference>
<dbReference type="CDD" id="cd00462">
    <property type="entry name" value="PTH"/>
    <property type="match status" value="1"/>
</dbReference>
<protein>
    <recommendedName>
        <fullName evidence="6 7">Peptidyl-tRNA hydrolase</fullName>
        <shortName evidence="7">Pth</shortName>
        <ecNumber evidence="1 7">3.1.1.29</ecNumber>
    </recommendedName>
</protein>
<feature type="binding site" evidence="7">
    <location>
        <position position="113"/>
    </location>
    <ligand>
        <name>tRNA</name>
        <dbReference type="ChEBI" id="CHEBI:17843"/>
    </ligand>
</feature>
<feature type="binding site" evidence="7">
    <location>
        <position position="65"/>
    </location>
    <ligand>
        <name>tRNA</name>
        <dbReference type="ChEBI" id="CHEBI:17843"/>
    </ligand>
</feature>
<sequence length="184" mass="20462">MKLIFAQGNPGSEFRGTRHNVGFVLLDAYAATRSARFAEKTKFQALIAEFSDAGEKVLLVKPTTYYNDTGASARALVDFYKIDTADVLVLHDDLMLPLGTIRTRERGSDAGNNGIKSLNSHLGQDYKRARVGIWTEHAERMDATAFVLGKFTPNEQKILTDIQPTAIQIIDDCIMNKFHSTSYT</sequence>
<dbReference type="HAMAP" id="MF_00083">
    <property type="entry name" value="Pept_tRNA_hydro_bact"/>
    <property type="match status" value="1"/>
</dbReference>
<keyword evidence="3 7" id="KW-0378">Hydrolase</keyword>
<name>A0A857MLE6_9BACT</name>
<dbReference type="GO" id="GO:0072344">
    <property type="term" value="P:rescue of stalled ribosome"/>
    <property type="evidence" value="ECO:0007669"/>
    <property type="project" value="UniProtKB-UniRule"/>
</dbReference>
<feature type="active site" description="Proton acceptor" evidence="7">
    <location>
        <position position="19"/>
    </location>
</feature>
<feature type="site" description="Discriminates between blocked and unblocked aminoacyl-tRNA" evidence="7">
    <location>
        <position position="9"/>
    </location>
</feature>
<evidence type="ECO:0000313" key="10">
    <source>
        <dbReference type="EMBL" id="QHN42615.1"/>
    </source>
</evidence>
<dbReference type="GO" id="GO:0005737">
    <property type="term" value="C:cytoplasm"/>
    <property type="evidence" value="ECO:0007669"/>
    <property type="project" value="UniProtKB-SubCell"/>
</dbReference>
<accession>A0A857MLE6</accession>
<evidence type="ECO:0000256" key="3">
    <source>
        <dbReference type="ARBA" id="ARBA00022801"/>
    </source>
</evidence>
<dbReference type="EMBL" id="CP045921">
    <property type="protein sequence ID" value="QHN42615.1"/>
    <property type="molecule type" value="Genomic_DNA"/>
</dbReference>
<evidence type="ECO:0000256" key="5">
    <source>
        <dbReference type="ARBA" id="ARBA00038063"/>
    </source>
</evidence>
<evidence type="ECO:0000313" key="11">
    <source>
        <dbReference type="Proteomes" id="UP001059824"/>
    </source>
</evidence>
<dbReference type="Pfam" id="PF01195">
    <property type="entry name" value="Pept_tRNA_hydro"/>
    <property type="match status" value="1"/>
</dbReference>
<keyword evidence="2 7" id="KW-0820">tRNA-binding</keyword>
<dbReference type="GO" id="GO:0004045">
    <property type="term" value="F:peptidyl-tRNA hydrolase activity"/>
    <property type="evidence" value="ECO:0007669"/>
    <property type="project" value="UniProtKB-UniRule"/>
</dbReference>
<comment type="catalytic activity">
    <reaction evidence="7 8">
        <text>an N-acyl-L-alpha-aminoacyl-tRNA + H2O = an N-acyl-L-amino acid + a tRNA + H(+)</text>
        <dbReference type="Rhea" id="RHEA:54448"/>
        <dbReference type="Rhea" id="RHEA-COMP:10123"/>
        <dbReference type="Rhea" id="RHEA-COMP:13883"/>
        <dbReference type="ChEBI" id="CHEBI:15377"/>
        <dbReference type="ChEBI" id="CHEBI:15378"/>
        <dbReference type="ChEBI" id="CHEBI:59874"/>
        <dbReference type="ChEBI" id="CHEBI:78442"/>
        <dbReference type="ChEBI" id="CHEBI:138191"/>
        <dbReference type="EC" id="3.1.1.29"/>
    </reaction>
</comment>
<feature type="binding site" evidence="7">
    <location>
        <position position="14"/>
    </location>
    <ligand>
        <name>tRNA</name>
        <dbReference type="ChEBI" id="CHEBI:17843"/>
    </ligand>
</feature>
<dbReference type="PROSITE" id="PS01195">
    <property type="entry name" value="PEPT_TRNA_HYDROL_1"/>
    <property type="match status" value="1"/>
</dbReference>
<evidence type="ECO:0000256" key="2">
    <source>
        <dbReference type="ARBA" id="ARBA00022555"/>
    </source>
</evidence>
<gene>
    <name evidence="7" type="primary">pth</name>
    <name evidence="10" type="ORF">GII36_01965</name>
</gene>
<evidence type="ECO:0000256" key="8">
    <source>
        <dbReference type="RuleBase" id="RU000673"/>
    </source>
</evidence>
<comment type="subcellular location">
    <subcellularLocation>
        <location evidence="7">Cytoplasm</location>
    </subcellularLocation>
</comment>
<dbReference type="GO" id="GO:0006515">
    <property type="term" value="P:protein quality control for misfolded or incompletely synthesized proteins"/>
    <property type="evidence" value="ECO:0007669"/>
    <property type="project" value="UniProtKB-UniRule"/>
</dbReference>
<comment type="similarity">
    <text evidence="5 7 9">Belongs to the PTH family.</text>
</comment>
<dbReference type="AlphaFoldDB" id="A0A857MLE6"/>
<dbReference type="InterPro" id="IPR001328">
    <property type="entry name" value="Pept_tRNA_hydro"/>
</dbReference>
<evidence type="ECO:0000256" key="9">
    <source>
        <dbReference type="RuleBase" id="RU004320"/>
    </source>
</evidence>
<keyword evidence="7" id="KW-0963">Cytoplasm</keyword>
<dbReference type="PANTHER" id="PTHR17224:SF1">
    <property type="entry name" value="PEPTIDYL-TRNA HYDROLASE"/>
    <property type="match status" value="1"/>
</dbReference>
<comment type="function">
    <text evidence="7">Catalyzes the release of premature peptidyl moieties from peptidyl-tRNA molecules trapped in stalled 50S ribosomal subunits, and thus maintains levels of free tRNAs and 50S ribosomes.</text>
</comment>
<dbReference type="Gene3D" id="3.40.50.1470">
    <property type="entry name" value="Peptidyl-tRNA hydrolase"/>
    <property type="match status" value="1"/>
</dbReference>
<comment type="function">
    <text evidence="7">Hydrolyzes ribosome-free peptidyl-tRNAs (with 1 or more amino acids incorporated), which drop off the ribosome during protein synthesis, or as a result of ribosome stalling.</text>
</comment>
<dbReference type="SUPFAM" id="SSF53178">
    <property type="entry name" value="Peptidyl-tRNA hydrolase-like"/>
    <property type="match status" value="1"/>
</dbReference>
<feature type="binding site" evidence="7">
    <location>
        <position position="67"/>
    </location>
    <ligand>
        <name>tRNA</name>
        <dbReference type="ChEBI" id="CHEBI:17843"/>
    </ligand>
</feature>
<dbReference type="InterPro" id="IPR036416">
    <property type="entry name" value="Pept_tRNA_hydro_sf"/>
</dbReference>
<dbReference type="KEGG" id="mama:GII36_01965"/>
<evidence type="ECO:0000256" key="4">
    <source>
        <dbReference type="ARBA" id="ARBA00022884"/>
    </source>
</evidence>
<dbReference type="NCBIfam" id="TIGR00447">
    <property type="entry name" value="pth"/>
    <property type="match status" value="1"/>
</dbReference>
<feature type="site" description="Stabilizes the basic form of H active site to accept a proton" evidence="7">
    <location>
        <position position="92"/>
    </location>
</feature>
<organism evidence="10 11">
    <name type="scientific">Candidatus Mycosynbacter amalyticus</name>
    <dbReference type="NCBI Taxonomy" id="2665156"/>
    <lineage>
        <taxon>Bacteria</taxon>
        <taxon>Candidatus Saccharimonadota</taxon>
        <taxon>Candidatus Saccharimonadota incertae sedis</taxon>
        <taxon>Candidatus Mycosynbacter</taxon>
    </lineage>
</organism>
<evidence type="ECO:0000256" key="6">
    <source>
        <dbReference type="ARBA" id="ARBA00050038"/>
    </source>
</evidence>
<dbReference type="PANTHER" id="PTHR17224">
    <property type="entry name" value="PEPTIDYL-TRNA HYDROLASE"/>
    <property type="match status" value="1"/>
</dbReference>
<evidence type="ECO:0000256" key="1">
    <source>
        <dbReference type="ARBA" id="ARBA00013260"/>
    </source>
</evidence>
<dbReference type="InterPro" id="IPR018171">
    <property type="entry name" value="Pept_tRNA_hydro_CS"/>
</dbReference>
<evidence type="ECO:0000256" key="7">
    <source>
        <dbReference type="HAMAP-Rule" id="MF_00083"/>
    </source>
</evidence>
<proteinExistence type="inferred from homology"/>